<keyword evidence="2" id="KW-0560">Oxidoreductase</keyword>
<evidence type="ECO:0000256" key="2">
    <source>
        <dbReference type="ARBA" id="ARBA00023002"/>
    </source>
</evidence>
<reference evidence="4 5" key="1">
    <citation type="submission" date="2021-01" db="EMBL/GenBank/DDBJ databases">
        <title>Whole genome shotgun sequence of Actinoplanes palleronii NBRC 14916.</title>
        <authorList>
            <person name="Komaki H."/>
            <person name="Tamura T."/>
        </authorList>
    </citation>
    <scope>NUCLEOTIDE SEQUENCE [LARGE SCALE GENOMIC DNA]</scope>
    <source>
        <strain evidence="4 5">NBRC 14916</strain>
    </source>
</reference>
<dbReference type="Proteomes" id="UP000624709">
    <property type="component" value="Unassembled WGS sequence"/>
</dbReference>
<sequence>MTNILITGASDGLGRALARALAAAGHHLVVHGRDADRLAGVARETGAVAIRADLSSLDEVRALAAQTAERAAGIDVLVNNAGVGFGAPGAGRELSRDGHELRLAVNYLAPYLLTRLLLPALRQSGHARIVNVASAGQRRVDLDDLMMEQEYAGVEAYRRSKLALIAHTFDLADELADSGVTANCLHPASLMPTAMVRESRYGTIDSLEQGLHATLRLIVDPELDRVSGRYFNGTQPARALDQAYDPAFRARLRERTEALLSARHSP</sequence>
<dbReference type="PRINTS" id="PR00081">
    <property type="entry name" value="GDHRDH"/>
</dbReference>
<dbReference type="EMBL" id="BOMS01000134">
    <property type="protein sequence ID" value="GIE71840.1"/>
    <property type="molecule type" value="Genomic_DNA"/>
</dbReference>
<dbReference type="SUPFAM" id="SSF51735">
    <property type="entry name" value="NAD(P)-binding Rossmann-fold domains"/>
    <property type="match status" value="1"/>
</dbReference>
<dbReference type="InterPro" id="IPR002347">
    <property type="entry name" value="SDR_fam"/>
</dbReference>
<evidence type="ECO:0000313" key="4">
    <source>
        <dbReference type="EMBL" id="GIE71840.1"/>
    </source>
</evidence>
<comment type="caution">
    <text evidence="4">The sequence shown here is derived from an EMBL/GenBank/DDBJ whole genome shotgun (WGS) entry which is preliminary data.</text>
</comment>
<dbReference type="Pfam" id="PF00106">
    <property type="entry name" value="adh_short"/>
    <property type="match status" value="1"/>
</dbReference>
<keyword evidence="5" id="KW-1185">Reference proteome</keyword>
<gene>
    <name evidence="4" type="ORF">Apa02nite_079480</name>
</gene>
<dbReference type="PANTHER" id="PTHR24320:SF148">
    <property type="entry name" value="NAD(P)-BINDING ROSSMANN-FOLD SUPERFAMILY PROTEIN"/>
    <property type="match status" value="1"/>
</dbReference>
<comment type="similarity">
    <text evidence="1 3">Belongs to the short-chain dehydrogenases/reductases (SDR) family.</text>
</comment>
<evidence type="ECO:0000256" key="1">
    <source>
        <dbReference type="ARBA" id="ARBA00006484"/>
    </source>
</evidence>
<dbReference type="PRINTS" id="PR00080">
    <property type="entry name" value="SDRFAMILY"/>
</dbReference>
<accession>A0ABQ4BMD3</accession>
<dbReference type="RefSeq" id="WP_203829632.1">
    <property type="nucleotide sequence ID" value="NZ_BAAATY010000046.1"/>
</dbReference>
<dbReference type="Gene3D" id="3.40.50.720">
    <property type="entry name" value="NAD(P)-binding Rossmann-like Domain"/>
    <property type="match status" value="1"/>
</dbReference>
<organism evidence="4 5">
    <name type="scientific">Actinoplanes palleronii</name>
    <dbReference type="NCBI Taxonomy" id="113570"/>
    <lineage>
        <taxon>Bacteria</taxon>
        <taxon>Bacillati</taxon>
        <taxon>Actinomycetota</taxon>
        <taxon>Actinomycetes</taxon>
        <taxon>Micromonosporales</taxon>
        <taxon>Micromonosporaceae</taxon>
        <taxon>Actinoplanes</taxon>
    </lineage>
</organism>
<evidence type="ECO:0000256" key="3">
    <source>
        <dbReference type="RuleBase" id="RU000363"/>
    </source>
</evidence>
<name>A0ABQ4BMD3_9ACTN</name>
<dbReference type="PANTHER" id="PTHR24320">
    <property type="entry name" value="RETINOL DEHYDROGENASE"/>
    <property type="match status" value="1"/>
</dbReference>
<evidence type="ECO:0000313" key="5">
    <source>
        <dbReference type="Proteomes" id="UP000624709"/>
    </source>
</evidence>
<proteinExistence type="inferred from homology"/>
<dbReference type="InterPro" id="IPR036291">
    <property type="entry name" value="NAD(P)-bd_dom_sf"/>
</dbReference>
<protein>
    <submittedName>
        <fullName evidence="4">3-oxoacyl-ACP reductase</fullName>
    </submittedName>
</protein>